<dbReference type="Proteomes" id="UP000677228">
    <property type="component" value="Unassembled WGS sequence"/>
</dbReference>
<dbReference type="GO" id="GO:0005737">
    <property type="term" value="C:cytoplasm"/>
    <property type="evidence" value="ECO:0007669"/>
    <property type="project" value="TreeGrafter"/>
</dbReference>
<dbReference type="PANTHER" id="PTHR24179:SF21">
    <property type="entry name" value="MYOSIN BINDING SUBUNIT, ISOFORM O"/>
    <property type="match status" value="1"/>
</dbReference>
<keyword evidence="2" id="KW-0677">Repeat</keyword>
<reference evidence="5" key="1">
    <citation type="submission" date="2021-02" db="EMBL/GenBank/DDBJ databases">
        <authorList>
            <person name="Nowell W R."/>
        </authorList>
    </citation>
    <scope>NUCLEOTIDE SEQUENCE</scope>
</reference>
<evidence type="ECO:0000313" key="5">
    <source>
        <dbReference type="EMBL" id="CAF0748108.1"/>
    </source>
</evidence>
<evidence type="ECO:0000313" key="6">
    <source>
        <dbReference type="EMBL" id="CAF0930429.1"/>
    </source>
</evidence>
<dbReference type="Gene3D" id="1.25.40.20">
    <property type="entry name" value="Ankyrin repeat-containing domain"/>
    <property type="match status" value="1"/>
</dbReference>
<dbReference type="InterPro" id="IPR051226">
    <property type="entry name" value="PP1_Regulatory_Subunit"/>
</dbReference>
<organism evidence="5 9">
    <name type="scientific">Didymodactylos carnosus</name>
    <dbReference type="NCBI Taxonomy" id="1234261"/>
    <lineage>
        <taxon>Eukaryota</taxon>
        <taxon>Metazoa</taxon>
        <taxon>Spiralia</taxon>
        <taxon>Gnathifera</taxon>
        <taxon>Rotifera</taxon>
        <taxon>Eurotatoria</taxon>
        <taxon>Bdelloidea</taxon>
        <taxon>Philodinida</taxon>
        <taxon>Philodinidae</taxon>
        <taxon>Didymodactylos</taxon>
    </lineage>
</organism>
<dbReference type="OrthoDB" id="194358at2759"/>
<dbReference type="PANTHER" id="PTHR24179">
    <property type="entry name" value="PROTEIN PHOSPHATASE 1 REGULATORY SUBUNIT 12"/>
    <property type="match status" value="1"/>
</dbReference>
<keyword evidence="1" id="KW-0217">Developmental protein</keyword>
<evidence type="ECO:0000256" key="3">
    <source>
        <dbReference type="ARBA" id="ARBA00038386"/>
    </source>
</evidence>
<dbReference type="EMBL" id="CAJNOK010004231">
    <property type="protein sequence ID" value="CAF0930429.1"/>
    <property type="molecule type" value="Genomic_DNA"/>
</dbReference>
<dbReference type="Proteomes" id="UP000682733">
    <property type="component" value="Unassembled WGS sequence"/>
</dbReference>
<evidence type="ECO:0000256" key="4">
    <source>
        <dbReference type="PROSITE-ProRule" id="PRU00023"/>
    </source>
</evidence>
<evidence type="ECO:0000313" key="9">
    <source>
        <dbReference type="Proteomes" id="UP000663829"/>
    </source>
</evidence>
<dbReference type="Pfam" id="PF12796">
    <property type="entry name" value="Ank_2"/>
    <property type="match status" value="1"/>
</dbReference>
<dbReference type="EMBL" id="CAJNOQ010000055">
    <property type="protein sequence ID" value="CAF0748108.1"/>
    <property type="molecule type" value="Genomic_DNA"/>
</dbReference>
<gene>
    <name evidence="5" type="ORF">GPM918_LOCUS663</name>
    <name evidence="6" type="ORF">OVA965_LOCUS11118</name>
    <name evidence="7" type="ORF">SRO942_LOCUS664</name>
    <name evidence="8" type="ORF">TMI583_LOCUS11114</name>
</gene>
<evidence type="ECO:0000256" key="2">
    <source>
        <dbReference type="ARBA" id="ARBA00022737"/>
    </source>
</evidence>
<dbReference type="AlphaFoldDB" id="A0A813P2I0"/>
<protein>
    <submittedName>
        <fullName evidence="5">Uncharacterized protein</fullName>
    </submittedName>
</protein>
<accession>A0A813P2I0</accession>
<dbReference type="EMBL" id="CAJOBC010000055">
    <property type="protein sequence ID" value="CAF3527217.1"/>
    <property type="molecule type" value="Genomic_DNA"/>
</dbReference>
<dbReference type="InterPro" id="IPR036770">
    <property type="entry name" value="Ankyrin_rpt-contain_sf"/>
</dbReference>
<evidence type="ECO:0000256" key="1">
    <source>
        <dbReference type="ARBA" id="ARBA00022473"/>
    </source>
</evidence>
<evidence type="ECO:0000313" key="8">
    <source>
        <dbReference type="EMBL" id="CAF3707102.1"/>
    </source>
</evidence>
<feature type="repeat" description="ANK" evidence="4">
    <location>
        <begin position="41"/>
        <end position="73"/>
    </location>
</feature>
<dbReference type="Proteomes" id="UP000663829">
    <property type="component" value="Unassembled WGS sequence"/>
</dbReference>
<dbReference type="PROSITE" id="PS50297">
    <property type="entry name" value="ANK_REP_REGION"/>
    <property type="match status" value="1"/>
</dbReference>
<evidence type="ECO:0000313" key="7">
    <source>
        <dbReference type="EMBL" id="CAF3527217.1"/>
    </source>
</evidence>
<keyword evidence="4" id="KW-0040">ANK repeat</keyword>
<dbReference type="Proteomes" id="UP000681722">
    <property type="component" value="Unassembled WGS sequence"/>
</dbReference>
<name>A0A813P2I0_9BILA</name>
<keyword evidence="9" id="KW-1185">Reference proteome</keyword>
<proteinExistence type="inferred from homology"/>
<dbReference type="GO" id="GO:0019208">
    <property type="term" value="F:phosphatase regulator activity"/>
    <property type="evidence" value="ECO:0007669"/>
    <property type="project" value="TreeGrafter"/>
</dbReference>
<dbReference type="EMBL" id="CAJOBA010004233">
    <property type="protein sequence ID" value="CAF3707102.1"/>
    <property type="molecule type" value="Genomic_DNA"/>
</dbReference>
<dbReference type="PROSITE" id="PS50088">
    <property type="entry name" value="ANK_REPEAT"/>
    <property type="match status" value="1"/>
</dbReference>
<comment type="similarity">
    <text evidence="3">Belongs to the NRARP family.</text>
</comment>
<comment type="caution">
    <text evidence="5">The sequence shown here is derived from an EMBL/GenBank/DDBJ whole genome shotgun (WGS) entry which is preliminary data.</text>
</comment>
<dbReference type="InterPro" id="IPR002110">
    <property type="entry name" value="Ankyrin_rpt"/>
</dbReference>
<dbReference type="SMART" id="SM00248">
    <property type="entry name" value="ANK"/>
    <property type="match status" value="2"/>
</dbReference>
<dbReference type="GO" id="GO:0004857">
    <property type="term" value="F:enzyme inhibitor activity"/>
    <property type="evidence" value="ECO:0007669"/>
    <property type="project" value="TreeGrafter"/>
</dbReference>
<dbReference type="SUPFAM" id="SSF48403">
    <property type="entry name" value="Ankyrin repeat"/>
    <property type="match status" value="1"/>
</dbReference>
<sequence>MSKCELFIKLLKMLDSEQIDFARELLSNNNKELLFEYLDQDGNTLLHRYLIKNKPEIVRFLIKNGASVNVLNRDGWLPLHLAAFCCSDLDILQCIIDSSHGKYTR</sequence>